<feature type="domain" description="Multidrug resistance protein MdtA-like C-terminal permuted SH3" evidence="8">
    <location>
        <begin position="332"/>
        <end position="372"/>
    </location>
</feature>
<dbReference type="Proteomes" id="UP001595791">
    <property type="component" value="Unassembled WGS sequence"/>
</dbReference>
<reference evidence="10" key="1">
    <citation type="journal article" date="2019" name="Int. J. Syst. Evol. Microbiol.">
        <title>The Global Catalogue of Microorganisms (GCM) 10K type strain sequencing project: providing services to taxonomists for standard genome sequencing and annotation.</title>
        <authorList>
            <consortium name="The Broad Institute Genomics Platform"/>
            <consortium name="The Broad Institute Genome Sequencing Center for Infectious Disease"/>
            <person name="Wu L."/>
            <person name="Ma J."/>
        </authorList>
    </citation>
    <scope>NUCLEOTIDE SEQUENCE [LARGE SCALE GENOMIC DNA]</scope>
    <source>
        <strain evidence="10">LMG 29894</strain>
    </source>
</reference>
<dbReference type="NCBIfam" id="TIGR01730">
    <property type="entry name" value="RND_mfp"/>
    <property type="match status" value="1"/>
</dbReference>
<proteinExistence type="inferred from homology"/>
<dbReference type="InterPro" id="IPR058792">
    <property type="entry name" value="Beta-barrel_RND_2"/>
</dbReference>
<evidence type="ECO:0000256" key="4">
    <source>
        <dbReference type="SAM" id="Coils"/>
    </source>
</evidence>
<organism evidence="9 10">
    <name type="scientific">Chitinimonas lacunae</name>
    <dbReference type="NCBI Taxonomy" id="1963018"/>
    <lineage>
        <taxon>Bacteria</taxon>
        <taxon>Pseudomonadati</taxon>
        <taxon>Pseudomonadota</taxon>
        <taxon>Betaproteobacteria</taxon>
        <taxon>Neisseriales</taxon>
        <taxon>Chitinibacteraceae</taxon>
        <taxon>Chitinimonas</taxon>
    </lineage>
</organism>
<evidence type="ECO:0000259" key="7">
    <source>
        <dbReference type="Pfam" id="PF25954"/>
    </source>
</evidence>
<name>A0ABV8MIY4_9NEIS</name>
<dbReference type="RefSeq" id="WP_378160424.1">
    <property type="nucleotide sequence ID" value="NZ_JBHSBU010000001.1"/>
</dbReference>
<dbReference type="InterPro" id="IPR058627">
    <property type="entry name" value="MdtA-like_C"/>
</dbReference>
<dbReference type="Gene3D" id="2.40.420.20">
    <property type="match status" value="1"/>
</dbReference>
<comment type="caution">
    <text evidence="9">The sequence shown here is derived from an EMBL/GenBank/DDBJ whole genome shotgun (WGS) entry which is preliminary data.</text>
</comment>
<dbReference type="InterPro" id="IPR006143">
    <property type="entry name" value="RND_pump_MFP"/>
</dbReference>
<dbReference type="Gene3D" id="2.40.50.100">
    <property type="match status" value="1"/>
</dbReference>
<sequence length="411" mass="44711">MRFPFKRKWLVLAIALGVVAVPLALGSKSGDSALAVQVEAVTQRDIRPTILASGTLAYRAEVELRSELTARVQQVLVVEGDTVSKGQVLLKLDPESYRNAIDREEAALKQSRLTIERERASLELQRKQFERTQKLFEAKMIDGSKFDDARNQLRLAEVALRSSEEAQKRADAVLREAREQLGKTEIRSPISGRVVALPIKAGETAIPSVASQAGAQLMTIADVNGLQAELKVDEADIARIAVGQKVEVFAAAYPEQAIPGRVTKLALTPTVSNSARAYKVTVDLQPGPGLNLRSGMSCRAEVFLSDGQKKLAVPVEAVLSEEATNPKQPRKRYVVVERNGRATRVDITLGIADDRWQEVSQGLKAGDRLIIGPGRSLQKLKTGDPIKPQSTPVHEEEELVISRNAPGASLA</sequence>
<evidence type="ECO:0000259" key="8">
    <source>
        <dbReference type="Pfam" id="PF25967"/>
    </source>
</evidence>
<comment type="subcellular location">
    <subcellularLocation>
        <location evidence="1">Cell envelope</location>
    </subcellularLocation>
</comment>
<dbReference type="Pfam" id="PF25954">
    <property type="entry name" value="Beta-barrel_RND_2"/>
    <property type="match status" value="1"/>
</dbReference>
<evidence type="ECO:0000259" key="6">
    <source>
        <dbReference type="Pfam" id="PF25917"/>
    </source>
</evidence>
<keyword evidence="3" id="KW-0813">Transport</keyword>
<evidence type="ECO:0000313" key="10">
    <source>
        <dbReference type="Proteomes" id="UP001595791"/>
    </source>
</evidence>
<dbReference type="PANTHER" id="PTHR30469">
    <property type="entry name" value="MULTIDRUG RESISTANCE PROTEIN MDTA"/>
    <property type="match status" value="1"/>
</dbReference>
<protein>
    <submittedName>
        <fullName evidence="9">Efflux RND transporter periplasmic adaptor subunit</fullName>
    </submittedName>
</protein>
<dbReference type="InterPro" id="IPR058625">
    <property type="entry name" value="MdtA-like_BSH"/>
</dbReference>
<dbReference type="EMBL" id="JBHSBU010000001">
    <property type="protein sequence ID" value="MFC4158102.1"/>
    <property type="molecule type" value="Genomic_DNA"/>
</dbReference>
<accession>A0ABV8MIY4</accession>
<keyword evidence="10" id="KW-1185">Reference proteome</keyword>
<evidence type="ECO:0000256" key="3">
    <source>
        <dbReference type="ARBA" id="ARBA00022448"/>
    </source>
</evidence>
<dbReference type="Pfam" id="PF25967">
    <property type="entry name" value="RND-MFP_C"/>
    <property type="match status" value="1"/>
</dbReference>
<dbReference type="SUPFAM" id="SSF111369">
    <property type="entry name" value="HlyD-like secretion proteins"/>
    <property type="match status" value="1"/>
</dbReference>
<gene>
    <name evidence="9" type="ORF">ACFOW7_01900</name>
</gene>
<dbReference type="Gene3D" id="1.10.287.470">
    <property type="entry name" value="Helix hairpin bin"/>
    <property type="match status" value="1"/>
</dbReference>
<evidence type="ECO:0000256" key="1">
    <source>
        <dbReference type="ARBA" id="ARBA00004196"/>
    </source>
</evidence>
<feature type="region of interest" description="Disordered" evidence="5">
    <location>
        <begin position="377"/>
        <end position="411"/>
    </location>
</feature>
<evidence type="ECO:0000256" key="2">
    <source>
        <dbReference type="ARBA" id="ARBA00009477"/>
    </source>
</evidence>
<feature type="domain" description="Multidrug resistance protein MdtA-like barrel-sandwich hybrid" evidence="6">
    <location>
        <begin position="62"/>
        <end position="206"/>
    </location>
</feature>
<dbReference type="Gene3D" id="2.40.30.170">
    <property type="match status" value="1"/>
</dbReference>
<keyword evidence="4" id="KW-0175">Coiled coil</keyword>
<dbReference type="Pfam" id="PF25917">
    <property type="entry name" value="BSH_RND"/>
    <property type="match status" value="1"/>
</dbReference>
<evidence type="ECO:0000256" key="5">
    <source>
        <dbReference type="SAM" id="MobiDB-lite"/>
    </source>
</evidence>
<feature type="domain" description="CusB-like beta-barrel" evidence="7">
    <location>
        <begin position="229"/>
        <end position="301"/>
    </location>
</feature>
<evidence type="ECO:0000313" key="9">
    <source>
        <dbReference type="EMBL" id="MFC4158102.1"/>
    </source>
</evidence>
<comment type="similarity">
    <text evidence="2">Belongs to the membrane fusion protein (MFP) (TC 8.A.1) family.</text>
</comment>
<feature type="coiled-coil region" evidence="4">
    <location>
        <begin position="112"/>
        <end position="180"/>
    </location>
</feature>